<proteinExistence type="predicted"/>
<keyword evidence="3" id="KW-1185">Reference proteome</keyword>
<dbReference type="GeneID" id="85498636"/>
<dbReference type="Proteomes" id="UP001233271">
    <property type="component" value="Chromosome 7b"/>
</dbReference>
<feature type="chain" id="PRO_5041259681" evidence="1">
    <location>
        <begin position="17"/>
        <end position="150"/>
    </location>
</feature>
<gene>
    <name evidence="2" type="ORF">CcaverHIS019_0703470</name>
</gene>
<feature type="signal peptide" evidence="1">
    <location>
        <begin position="1"/>
        <end position="16"/>
    </location>
</feature>
<dbReference type="AlphaFoldDB" id="A0AA48LAB2"/>
<name>A0AA48LAB2_9TREE</name>
<dbReference type="RefSeq" id="XP_060460031.1">
    <property type="nucleotide sequence ID" value="XM_060603770.1"/>
</dbReference>
<protein>
    <submittedName>
        <fullName evidence="2">Uncharacterized protein</fullName>
    </submittedName>
</protein>
<reference evidence="2" key="1">
    <citation type="journal article" date="2023" name="BMC Genomics">
        <title>Chromosome-level genome assemblies of Cutaneotrichosporon spp. (Trichosporonales, Basidiomycota) reveal imbalanced evolution between nucleotide sequences and chromosome synteny.</title>
        <authorList>
            <person name="Kobayashi Y."/>
            <person name="Kayamori A."/>
            <person name="Aoki K."/>
            <person name="Shiwa Y."/>
            <person name="Matsutani M."/>
            <person name="Fujita N."/>
            <person name="Sugita T."/>
            <person name="Iwasaki W."/>
            <person name="Tanaka N."/>
            <person name="Takashima M."/>
        </authorList>
    </citation>
    <scope>NUCLEOTIDE SEQUENCE</scope>
    <source>
        <strain evidence="2">HIS019</strain>
    </source>
</reference>
<keyword evidence="1" id="KW-0732">Signal</keyword>
<dbReference type="KEGG" id="ccac:CcaHIS019_0703470"/>
<sequence length="150" mass="15434">MRLSLLPLLFITGALAQRFTTTIGEEIVVATAFTTRGETTTRILDTIDTVEKTTQSFTPSGSVSFNPTDTYTVPKPTRIATLGSPSPLANSGLANVTVTATTSAVPSGTRIGLGAYQTSLQAAQATQSGSASRILPAAPLALAGVVYALM</sequence>
<evidence type="ECO:0000313" key="2">
    <source>
        <dbReference type="EMBL" id="BEI94766.1"/>
    </source>
</evidence>
<evidence type="ECO:0000256" key="1">
    <source>
        <dbReference type="SAM" id="SignalP"/>
    </source>
</evidence>
<evidence type="ECO:0000313" key="3">
    <source>
        <dbReference type="Proteomes" id="UP001233271"/>
    </source>
</evidence>
<dbReference type="EMBL" id="AP028219">
    <property type="protein sequence ID" value="BEI94766.1"/>
    <property type="molecule type" value="Genomic_DNA"/>
</dbReference>
<accession>A0AA48LAB2</accession>
<organism evidence="2 3">
    <name type="scientific">Cutaneotrichosporon cavernicola</name>
    <dbReference type="NCBI Taxonomy" id="279322"/>
    <lineage>
        <taxon>Eukaryota</taxon>
        <taxon>Fungi</taxon>
        <taxon>Dikarya</taxon>
        <taxon>Basidiomycota</taxon>
        <taxon>Agaricomycotina</taxon>
        <taxon>Tremellomycetes</taxon>
        <taxon>Trichosporonales</taxon>
        <taxon>Trichosporonaceae</taxon>
        <taxon>Cutaneotrichosporon</taxon>
    </lineage>
</organism>